<accession>A0A6P7RFX6</accession>
<dbReference type="GeneID" id="110304899"/>
<dbReference type="GO" id="GO:0005525">
    <property type="term" value="F:GTP binding"/>
    <property type="evidence" value="ECO:0007669"/>
    <property type="project" value="UniProtKB-KW"/>
</dbReference>
<evidence type="ECO:0000313" key="8">
    <source>
        <dbReference type="RefSeq" id="XP_021032230.1"/>
    </source>
</evidence>
<dbReference type="GO" id="GO:0035458">
    <property type="term" value="P:cellular response to interferon-beta"/>
    <property type="evidence" value="ECO:0007669"/>
    <property type="project" value="TreeGrafter"/>
</dbReference>
<proteinExistence type="inferred from homology"/>
<evidence type="ECO:0000313" key="6">
    <source>
        <dbReference type="Proteomes" id="UP000515126"/>
    </source>
</evidence>
<dbReference type="InterPro" id="IPR007743">
    <property type="entry name" value="Immunity-related_GTPase-like"/>
</dbReference>
<organism evidence="6 9">
    <name type="scientific">Mus caroli</name>
    <name type="common">Ryukyu mouse</name>
    <name type="synonym">Ricefield mouse</name>
    <dbReference type="NCBI Taxonomy" id="10089"/>
    <lineage>
        <taxon>Eukaryota</taxon>
        <taxon>Metazoa</taxon>
        <taxon>Chordata</taxon>
        <taxon>Craniata</taxon>
        <taxon>Vertebrata</taxon>
        <taxon>Euteleostomi</taxon>
        <taxon>Mammalia</taxon>
        <taxon>Eutheria</taxon>
        <taxon>Euarchontoglires</taxon>
        <taxon>Glires</taxon>
        <taxon>Rodentia</taxon>
        <taxon>Myomorpha</taxon>
        <taxon>Muroidea</taxon>
        <taxon>Muridae</taxon>
        <taxon>Murinae</taxon>
        <taxon>Mus</taxon>
        <taxon>Mus</taxon>
    </lineage>
</organism>
<keyword evidence="4" id="KW-0342">GTP-binding</keyword>
<evidence type="ECO:0000256" key="2">
    <source>
        <dbReference type="ARBA" id="ARBA00022741"/>
    </source>
</evidence>
<dbReference type="SUPFAM" id="SSF52540">
    <property type="entry name" value="P-loop containing nucleoside triphosphate hydrolases"/>
    <property type="match status" value="1"/>
</dbReference>
<dbReference type="KEGG" id="mcal:110304899"/>
<evidence type="ECO:0000313" key="9">
    <source>
        <dbReference type="RefSeq" id="XP_029339622.1"/>
    </source>
</evidence>
<keyword evidence="2" id="KW-0547">Nucleotide-binding</keyword>
<dbReference type="InterPro" id="IPR030385">
    <property type="entry name" value="G_IRG_dom"/>
</dbReference>
<gene>
    <name evidence="7 8 9" type="primary">LOC110304899</name>
</gene>
<dbReference type="RefSeq" id="XP_021032230.1">
    <property type="nucleotide sequence ID" value="XM_021176571.2"/>
</dbReference>
<dbReference type="CDD" id="cd04104">
    <property type="entry name" value="p47_IIGP_like"/>
    <property type="match status" value="1"/>
</dbReference>
<dbReference type="RefSeq" id="XP_021032229.1">
    <property type="nucleotide sequence ID" value="XM_021176570.2"/>
</dbReference>
<dbReference type="PROSITE" id="PS51716">
    <property type="entry name" value="G_IRG"/>
    <property type="match status" value="1"/>
</dbReference>
<dbReference type="GO" id="GO:0003924">
    <property type="term" value="F:GTPase activity"/>
    <property type="evidence" value="ECO:0007669"/>
    <property type="project" value="TreeGrafter"/>
</dbReference>
<keyword evidence="6" id="KW-1185">Reference proteome</keyword>
<dbReference type="InterPro" id="IPR051515">
    <property type="entry name" value="IRG"/>
</dbReference>
<dbReference type="RefSeq" id="XP_029339622.1">
    <property type="nucleotide sequence ID" value="XM_029483762.1"/>
</dbReference>
<evidence type="ECO:0000313" key="7">
    <source>
        <dbReference type="RefSeq" id="XP_021032229.1"/>
    </source>
</evidence>
<dbReference type="GO" id="GO:0000045">
    <property type="term" value="P:autophagosome assembly"/>
    <property type="evidence" value="ECO:0007669"/>
    <property type="project" value="TreeGrafter"/>
</dbReference>
<dbReference type="PANTHER" id="PTHR32341:SF6">
    <property type="entry name" value="IMMUNITY-RELATED GTPASE FAMILY M PROTEIN 2-RELATED"/>
    <property type="match status" value="1"/>
</dbReference>
<dbReference type="InterPro" id="IPR027417">
    <property type="entry name" value="P-loop_NTPase"/>
</dbReference>
<dbReference type="Proteomes" id="UP000515126">
    <property type="component" value="Chromosome 11"/>
</dbReference>
<name>A0A6P7RFX6_MUSCR</name>
<evidence type="ECO:0000256" key="4">
    <source>
        <dbReference type="ARBA" id="ARBA00023134"/>
    </source>
</evidence>
<evidence type="ECO:0000256" key="3">
    <source>
        <dbReference type="ARBA" id="ARBA00022801"/>
    </source>
</evidence>
<sequence>MDLVTNLPQNIWKTFTLFINMANYLKCLISPSSKSMTAGESIYTSQNSSSPEVIEEIGKAVAEGNLQKVIGIAKDEIQSKSRYRVKIAVTGDSGNGMSSFINALRLIGHEEEDSAPTGVVRTTKKPACYFSDSHFPYVELWDLPGLGATAQSVESYLEEMQISTYDLIIIVASEQFSSNHVKLAITMQRMRKRFYVVWTKLDRDLSTSTFPEPQLLQSIQRNIRENLQQAQVRDPPLFLISCFSPSFHDFPELRKTLQKDIFSIRYRDPLETISQVCDKCISNKAFSLKEDQRLMKDLEAAVSPEDDTANLERGLETYQKLFGMDDGPLQQVARSTGRLEMGSRALQFQDLIKMDRRLELMMCFPVNKSLRFLESSWWYGLWNAVIRYFRHQRHKLIIEIVAKNTKTSLRKALKDSILPPEIH</sequence>
<protein>
    <submittedName>
        <fullName evidence="7 8">Immunity-related GTPase family M protein 1-like</fullName>
    </submittedName>
</protein>
<dbReference type="PANTHER" id="PTHR32341">
    <property type="entry name" value="INTERFERON-INDUCIBLE GTPASE"/>
    <property type="match status" value="1"/>
</dbReference>
<dbReference type="Gene3D" id="3.40.50.300">
    <property type="entry name" value="P-loop containing nucleotide triphosphate hydrolases"/>
    <property type="match status" value="1"/>
</dbReference>
<dbReference type="AlphaFoldDB" id="A0A6P7RFX6"/>
<dbReference type="GO" id="GO:0045087">
    <property type="term" value="P:innate immune response"/>
    <property type="evidence" value="ECO:0007669"/>
    <property type="project" value="TreeGrafter"/>
</dbReference>
<dbReference type="FunFam" id="3.40.50.300:FF:000541">
    <property type="entry name" value="Immunity related GTPase M"/>
    <property type="match status" value="1"/>
</dbReference>
<reference evidence="7 8" key="1">
    <citation type="submission" date="2025-04" db="UniProtKB">
        <authorList>
            <consortium name="RefSeq"/>
        </authorList>
    </citation>
    <scope>IDENTIFICATION</scope>
</reference>
<dbReference type="GO" id="GO:0005789">
    <property type="term" value="C:endoplasmic reticulum membrane"/>
    <property type="evidence" value="ECO:0007669"/>
    <property type="project" value="TreeGrafter"/>
</dbReference>
<feature type="domain" description="IRG-type G" evidence="5">
    <location>
        <begin position="83"/>
        <end position="260"/>
    </location>
</feature>
<evidence type="ECO:0000259" key="5">
    <source>
        <dbReference type="PROSITE" id="PS51716"/>
    </source>
</evidence>
<keyword evidence="3" id="KW-0378">Hydrolase</keyword>
<evidence type="ECO:0000256" key="1">
    <source>
        <dbReference type="ARBA" id="ARBA00005429"/>
    </source>
</evidence>
<comment type="similarity">
    <text evidence="1">Belongs to the TRAFAC class dynamin-like GTPase superfamily. IRG family.</text>
</comment>
<dbReference type="Pfam" id="PF05049">
    <property type="entry name" value="IIGP"/>
    <property type="match status" value="1"/>
</dbReference>